<proteinExistence type="predicted"/>
<accession>A0AC61S5J7</accession>
<organism evidence="1 2">
    <name type="scientific">Muribaculum caecicola</name>
    <dbReference type="NCBI Taxonomy" id="3038144"/>
    <lineage>
        <taxon>Bacteria</taxon>
        <taxon>Pseudomonadati</taxon>
        <taxon>Bacteroidota</taxon>
        <taxon>Bacteroidia</taxon>
        <taxon>Bacteroidales</taxon>
        <taxon>Muribaculaceae</taxon>
        <taxon>Muribaculum</taxon>
    </lineage>
</organism>
<keyword evidence="2" id="KW-1185">Reference proteome</keyword>
<evidence type="ECO:0000313" key="1">
    <source>
        <dbReference type="EMBL" id="THG52109.1"/>
    </source>
</evidence>
<sequence length="250" mass="27894">MNIDKYFSSRRTVRSFSKKTVEPGLIRKMLAEATKAPNTGNMQLYSVITSATDESKQRLATTHFNQPCVTGCSVLLTFCIDMHRFYRWCAVSDAKPGFENLQMLMAAAIDCSIFAQQFNTIAEMNGLGCCYLGTTAYNAPQIAGILELPDGVIPLISIACGYPAGNSTSAPEQDRLPVDAILHKEKYNLPSDSQIRNYYADKEARDDNRAFVAENNKATLAQVFTDIRYSKENNELFSRSLAEFLSNYLK</sequence>
<dbReference type="EMBL" id="SSTG01000049">
    <property type="protein sequence ID" value="THG52109.1"/>
    <property type="molecule type" value="Genomic_DNA"/>
</dbReference>
<dbReference type="Proteomes" id="UP000305401">
    <property type="component" value="Unassembled WGS sequence"/>
</dbReference>
<gene>
    <name evidence="1" type="ORF">E5990_05420</name>
</gene>
<comment type="caution">
    <text evidence="1">The sequence shown here is derived from an EMBL/GenBank/DDBJ whole genome shotgun (WGS) entry which is preliminary data.</text>
</comment>
<evidence type="ECO:0000313" key="2">
    <source>
        <dbReference type="Proteomes" id="UP000305401"/>
    </source>
</evidence>
<reference evidence="1" key="1">
    <citation type="submission" date="2019-04" db="EMBL/GenBank/DDBJ databases">
        <title>Microbes associate with the intestines of laboratory mice.</title>
        <authorList>
            <person name="Navarre W."/>
            <person name="Wong E."/>
            <person name="Huang K.C."/>
            <person name="Tropini C."/>
            <person name="Ng K."/>
            <person name="Yu B."/>
        </authorList>
    </citation>
    <scope>NUCLEOTIDE SEQUENCE</scope>
    <source>
        <strain evidence="1">NM86_A22</strain>
    </source>
</reference>
<name>A0AC61S5J7_9BACT</name>
<protein>
    <submittedName>
        <fullName evidence="1">NADPH-dependent oxidoreductase</fullName>
    </submittedName>
</protein>